<evidence type="ECO:0000313" key="1">
    <source>
        <dbReference type="EMBL" id="MEM5500067.1"/>
    </source>
</evidence>
<evidence type="ECO:0000313" key="2">
    <source>
        <dbReference type="Proteomes" id="UP001477870"/>
    </source>
</evidence>
<dbReference type="RefSeq" id="WP_342846008.1">
    <property type="nucleotide sequence ID" value="NZ_JBBMQO010000001.1"/>
</dbReference>
<keyword evidence="2" id="KW-1185">Reference proteome</keyword>
<evidence type="ECO:0008006" key="3">
    <source>
        <dbReference type="Google" id="ProtNLM"/>
    </source>
</evidence>
<dbReference type="EMBL" id="JBBMQO010000001">
    <property type="protein sequence ID" value="MEM5500067.1"/>
    <property type="molecule type" value="Genomic_DNA"/>
</dbReference>
<organism evidence="1 2">
    <name type="scientific">Ahrensia kielensis</name>
    <dbReference type="NCBI Taxonomy" id="76980"/>
    <lineage>
        <taxon>Bacteria</taxon>
        <taxon>Pseudomonadati</taxon>
        <taxon>Pseudomonadota</taxon>
        <taxon>Alphaproteobacteria</taxon>
        <taxon>Hyphomicrobiales</taxon>
        <taxon>Ahrensiaceae</taxon>
        <taxon>Ahrensia</taxon>
    </lineage>
</organism>
<protein>
    <recommendedName>
        <fullName evidence="3">Lipoprotein</fullName>
    </recommendedName>
</protein>
<accession>A0ABU9T1S2</accession>
<dbReference type="Proteomes" id="UP001477870">
    <property type="component" value="Unassembled WGS sequence"/>
</dbReference>
<name>A0ABU9T1S2_9HYPH</name>
<gene>
    <name evidence="1" type="ORF">WNY59_00540</name>
</gene>
<proteinExistence type="predicted"/>
<comment type="caution">
    <text evidence="1">The sequence shown here is derived from an EMBL/GenBank/DDBJ whole genome shotgun (WGS) entry which is preliminary data.</text>
</comment>
<reference evidence="1 2" key="1">
    <citation type="submission" date="2024-03" db="EMBL/GenBank/DDBJ databases">
        <title>Community enrichment and isolation of bacterial strains for fucoidan degradation.</title>
        <authorList>
            <person name="Sichert A."/>
        </authorList>
    </citation>
    <scope>NUCLEOTIDE SEQUENCE [LARGE SCALE GENOMIC DNA]</scope>
    <source>
        <strain evidence="1 2">AS62</strain>
    </source>
</reference>
<sequence>MKSAIIILSLMGCDDAAKNCEAIEVNNAQFVSEAACLRASESLFEEHASAEYPMIMAKCDLKTPAELAGRPAIQDIDASDAAHEVVTVDLSEPEEDGWFRVGVKESVAKVTKPVADAANGIATKSQDTASWLVDRVWAAVDYVNPF</sequence>